<reference evidence="2" key="1">
    <citation type="submission" date="2014-01" db="EMBL/GenBank/DDBJ databases">
        <title>The Genome Sequence of Anopheles melas CM1001059_A (V2).</title>
        <authorList>
            <consortium name="The Broad Institute Genomics Platform"/>
            <person name="Neafsey D.E."/>
            <person name="Besansky N."/>
            <person name="Howell P."/>
            <person name="Walton C."/>
            <person name="Young S.K."/>
            <person name="Zeng Q."/>
            <person name="Gargeya S."/>
            <person name="Fitzgerald M."/>
            <person name="Haas B."/>
            <person name="Abouelleil A."/>
            <person name="Allen A.W."/>
            <person name="Alvarado L."/>
            <person name="Arachchi H.M."/>
            <person name="Berlin A.M."/>
            <person name="Chapman S.B."/>
            <person name="Gainer-Dewar J."/>
            <person name="Goldberg J."/>
            <person name="Griggs A."/>
            <person name="Gujja S."/>
            <person name="Hansen M."/>
            <person name="Howarth C."/>
            <person name="Imamovic A."/>
            <person name="Ireland A."/>
            <person name="Larimer J."/>
            <person name="McCowan C."/>
            <person name="Murphy C."/>
            <person name="Pearson M."/>
            <person name="Poon T.W."/>
            <person name="Priest M."/>
            <person name="Roberts A."/>
            <person name="Saif S."/>
            <person name="Shea T."/>
            <person name="Sisk P."/>
            <person name="Sykes S."/>
            <person name="Wortman J."/>
            <person name="Nusbaum C."/>
            <person name="Birren B."/>
        </authorList>
    </citation>
    <scope>NUCLEOTIDE SEQUENCE [LARGE SCALE GENOMIC DNA]</scope>
    <source>
        <strain evidence="2">CM1001059</strain>
    </source>
</reference>
<organism evidence="1 2">
    <name type="scientific">Anopheles melas</name>
    <dbReference type="NCBI Taxonomy" id="34690"/>
    <lineage>
        <taxon>Eukaryota</taxon>
        <taxon>Metazoa</taxon>
        <taxon>Ecdysozoa</taxon>
        <taxon>Arthropoda</taxon>
        <taxon>Hexapoda</taxon>
        <taxon>Insecta</taxon>
        <taxon>Pterygota</taxon>
        <taxon>Neoptera</taxon>
        <taxon>Endopterygota</taxon>
        <taxon>Diptera</taxon>
        <taxon>Nematocera</taxon>
        <taxon>Culicoidea</taxon>
        <taxon>Culicidae</taxon>
        <taxon>Anophelinae</taxon>
        <taxon>Anopheles</taxon>
    </lineage>
</organism>
<dbReference type="AlphaFoldDB" id="A0A182U448"/>
<dbReference type="VEuPathDB" id="VectorBase:AMEC013569"/>
<evidence type="ECO:0000313" key="2">
    <source>
        <dbReference type="Proteomes" id="UP000075902"/>
    </source>
</evidence>
<keyword evidence="2" id="KW-1185">Reference proteome</keyword>
<dbReference type="EnsemblMetazoa" id="AMEC013569-RA">
    <property type="protein sequence ID" value="AMEC013569-PA"/>
    <property type="gene ID" value="AMEC013569"/>
</dbReference>
<reference evidence="1" key="2">
    <citation type="submission" date="2020-05" db="UniProtKB">
        <authorList>
            <consortium name="EnsemblMetazoa"/>
        </authorList>
    </citation>
    <scope>IDENTIFICATION</scope>
    <source>
        <strain evidence="1">CM1001059</strain>
    </source>
</reference>
<name>A0A182U448_9DIPT</name>
<accession>A0A182U448</accession>
<sequence>MIPGPVEEIASEYLYVLVAANNVVAHIDWMYGIYQTWTGSHFHANLYLPPEYWQMYRDKINYVNQTWSSLSAVVAENDCPEMRELLRPLDDRRLAWQVTKMFFNDILDASEHLYAMDEQNHYNLLKELASLSFEVWNMAHAEQRSFTNTMLETISVMISELLLLKAKKKMMERQNRTEDPNYFTLVTYLNFSEFVTKHLLATYAAQNHV</sequence>
<evidence type="ECO:0000313" key="1">
    <source>
        <dbReference type="EnsemblMetazoa" id="AMEC013569-PA"/>
    </source>
</evidence>
<dbReference type="Proteomes" id="UP000075902">
    <property type="component" value="Unassembled WGS sequence"/>
</dbReference>
<proteinExistence type="predicted"/>
<protein>
    <submittedName>
        <fullName evidence="1">Uncharacterized protein</fullName>
    </submittedName>
</protein>